<evidence type="ECO:0000256" key="13">
    <source>
        <dbReference type="SAM" id="MobiDB-lite"/>
    </source>
</evidence>
<evidence type="ECO:0000313" key="16">
    <source>
        <dbReference type="Ensembl" id="ENSPEMP00000027717.2"/>
    </source>
</evidence>
<feature type="domain" description="VWFA" evidence="15">
    <location>
        <begin position="430"/>
        <end position="602"/>
    </location>
</feature>
<dbReference type="CDD" id="cd01450">
    <property type="entry name" value="vWFA_subfamily_ECM"/>
    <property type="match status" value="3"/>
</dbReference>
<dbReference type="Ensembl" id="ENSPEMT00000032134.2">
    <property type="protein sequence ID" value="ENSPEMP00000027717.2"/>
    <property type="gene ID" value="ENSPEMG00000023445.2"/>
</dbReference>
<dbReference type="Pfam" id="PF01391">
    <property type="entry name" value="Collagen"/>
    <property type="match status" value="2"/>
</dbReference>
<evidence type="ECO:0000256" key="12">
    <source>
        <dbReference type="ARBA" id="ARBA00065469"/>
    </source>
</evidence>
<dbReference type="InterPro" id="IPR002035">
    <property type="entry name" value="VWF_A"/>
</dbReference>
<reference evidence="16" key="3">
    <citation type="submission" date="2025-09" db="UniProtKB">
        <authorList>
            <consortium name="Ensembl"/>
        </authorList>
    </citation>
    <scope>IDENTIFICATION</scope>
</reference>
<dbReference type="GO" id="GO:0007155">
    <property type="term" value="P:cell adhesion"/>
    <property type="evidence" value="ECO:0007669"/>
    <property type="project" value="UniProtKB-KW"/>
</dbReference>
<dbReference type="PRINTS" id="PR00453">
    <property type="entry name" value="VWFADOMAIN"/>
</dbReference>
<keyword evidence="2" id="KW-0964">Secreted</keyword>
<evidence type="ECO:0000256" key="3">
    <source>
        <dbReference type="ARBA" id="ARBA00022530"/>
    </source>
</evidence>
<keyword evidence="5" id="KW-0677">Repeat</keyword>
<keyword evidence="7" id="KW-0176">Collagen</keyword>
<dbReference type="GO" id="GO:0005576">
    <property type="term" value="C:extracellular region"/>
    <property type="evidence" value="ECO:0007669"/>
    <property type="project" value="Ensembl"/>
</dbReference>
<evidence type="ECO:0000256" key="1">
    <source>
        <dbReference type="ARBA" id="ARBA00004498"/>
    </source>
</evidence>
<dbReference type="FunFam" id="3.40.50.410:FF:000003">
    <property type="entry name" value="Collagen type VI alpha 3 chain"/>
    <property type="match status" value="2"/>
</dbReference>
<feature type="domain" description="VWFA" evidence="15">
    <location>
        <begin position="34"/>
        <end position="206"/>
    </location>
</feature>
<feature type="domain" description="VWFA" evidence="15">
    <location>
        <begin position="235"/>
        <end position="413"/>
    </location>
</feature>
<dbReference type="SUPFAM" id="SSF53300">
    <property type="entry name" value="vWA-like"/>
    <property type="match status" value="9"/>
</dbReference>
<comment type="subunit">
    <text evidence="12">Trimers composed of three different chains: alpha-1(VI), alpha-2(VI), and alpha-3(VI) or alpha-4(VI) or alpha-5(VI) or alpha-6(VI).</text>
</comment>
<keyword evidence="17" id="KW-1185">Reference proteome</keyword>
<feature type="compositionally biased region" description="Basic and acidic residues" evidence="13">
    <location>
        <begin position="1515"/>
        <end position="1525"/>
    </location>
</feature>
<comment type="subcellular location">
    <subcellularLocation>
        <location evidence="1">Secreted</location>
        <location evidence="1">Extracellular space</location>
        <location evidence="1">Extracellular matrix</location>
    </subcellularLocation>
</comment>
<evidence type="ECO:0000256" key="10">
    <source>
        <dbReference type="ARBA" id="ARBA00043858"/>
    </source>
</evidence>
<feature type="chain" id="PRO_5034329005" evidence="14">
    <location>
        <begin position="23"/>
        <end position="2305"/>
    </location>
</feature>
<accession>A0A8C8U9Z5</accession>
<name>A0A8C8U9Z5_PERMB</name>
<evidence type="ECO:0000256" key="5">
    <source>
        <dbReference type="ARBA" id="ARBA00022737"/>
    </source>
</evidence>
<feature type="domain" description="VWFA" evidence="15">
    <location>
        <begin position="1025"/>
        <end position="1194"/>
    </location>
</feature>
<comment type="similarity">
    <text evidence="11">Belongs to the type VI collagen family.</text>
</comment>
<dbReference type="PROSITE" id="PS50234">
    <property type="entry name" value="VWFA"/>
    <property type="match status" value="8"/>
</dbReference>
<feature type="compositionally biased region" description="Basic and acidic residues" evidence="13">
    <location>
        <begin position="1639"/>
        <end position="1648"/>
    </location>
</feature>
<dbReference type="InterPro" id="IPR008160">
    <property type="entry name" value="Collagen"/>
</dbReference>
<feature type="domain" description="VWFA" evidence="15">
    <location>
        <begin position="1771"/>
        <end position="1924"/>
    </location>
</feature>
<keyword evidence="8" id="KW-0325">Glycoprotein</keyword>
<evidence type="ECO:0000256" key="8">
    <source>
        <dbReference type="ARBA" id="ARBA00023180"/>
    </source>
</evidence>
<comment type="function">
    <text evidence="10">Collagen VI acts as a cell-binding protein.</text>
</comment>
<evidence type="ECO:0000256" key="14">
    <source>
        <dbReference type="SAM" id="SignalP"/>
    </source>
</evidence>
<gene>
    <name evidence="16" type="primary">LOC102910629</name>
</gene>
<keyword evidence="3" id="KW-0272">Extracellular matrix</keyword>
<dbReference type="GO" id="GO:0005518">
    <property type="term" value="F:collagen binding"/>
    <property type="evidence" value="ECO:0007669"/>
    <property type="project" value="Ensembl"/>
</dbReference>
<dbReference type="FunFam" id="3.40.50.410:FF:000004">
    <property type="entry name" value="collagen alpha-6(VI) chain"/>
    <property type="match status" value="4"/>
</dbReference>
<feature type="compositionally biased region" description="Gly residues" evidence="13">
    <location>
        <begin position="1620"/>
        <end position="1629"/>
    </location>
</feature>
<dbReference type="PANTHER" id="PTHR24020:SF86">
    <property type="entry name" value="COLLAGEN, TYPE VI, ALPHA 4"/>
    <property type="match status" value="1"/>
</dbReference>
<feature type="signal peptide" evidence="14">
    <location>
        <begin position="1"/>
        <end position="22"/>
    </location>
</feature>
<reference evidence="16 17" key="1">
    <citation type="submission" date="2018-10" db="EMBL/GenBank/DDBJ databases">
        <title>Improved assembly of the deer mouse Peromyscus maniculatus genome.</title>
        <authorList>
            <person name="Lassance J.-M."/>
            <person name="Hoekstra H.E."/>
        </authorList>
    </citation>
    <scope>NUCLEOTIDE SEQUENCE [LARGE SCALE GENOMIC DNA]</scope>
</reference>
<keyword evidence="9" id="KW-0379">Hydroxylation</keyword>
<feature type="compositionally biased region" description="Low complexity" evidence="13">
    <location>
        <begin position="1649"/>
        <end position="1664"/>
    </location>
</feature>
<dbReference type="GeneTree" id="ENSGT00940000163168"/>
<evidence type="ECO:0000256" key="7">
    <source>
        <dbReference type="ARBA" id="ARBA00023119"/>
    </source>
</evidence>
<evidence type="ECO:0000256" key="11">
    <source>
        <dbReference type="ARBA" id="ARBA00044000"/>
    </source>
</evidence>
<dbReference type="InterPro" id="IPR050525">
    <property type="entry name" value="ECM_Assembly_Org"/>
</dbReference>
<proteinExistence type="inferred from homology"/>
<evidence type="ECO:0000256" key="6">
    <source>
        <dbReference type="ARBA" id="ARBA00022889"/>
    </source>
</evidence>
<dbReference type="CDD" id="cd01472">
    <property type="entry name" value="vWA_collagen"/>
    <property type="match status" value="2"/>
</dbReference>
<dbReference type="SMART" id="SM00327">
    <property type="entry name" value="VWA"/>
    <property type="match status" value="8"/>
</dbReference>
<dbReference type="PANTHER" id="PTHR24020">
    <property type="entry name" value="COLLAGEN ALPHA"/>
    <property type="match status" value="1"/>
</dbReference>
<feature type="domain" description="VWFA" evidence="15">
    <location>
        <begin position="633"/>
        <end position="814"/>
    </location>
</feature>
<keyword evidence="4 14" id="KW-0732">Signal</keyword>
<evidence type="ECO:0000313" key="17">
    <source>
        <dbReference type="Proteomes" id="UP000694547"/>
    </source>
</evidence>
<dbReference type="Proteomes" id="UP000694547">
    <property type="component" value="Chromosome 7"/>
</dbReference>
<evidence type="ECO:0000256" key="2">
    <source>
        <dbReference type="ARBA" id="ARBA00022525"/>
    </source>
</evidence>
<dbReference type="GO" id="GO:0030198">
    <property type="term" value="P:extracellular matrix organization"/>
    <property type="evidence" value="ECO:0007669"/>
    <property type="project" value="Ensembl"/>
</dbReference>
<dbReference type="FunFam" id="3.40.50.410:FF:000021">
    <property type="entry name" value="Collagen, type VI, alpha 3"/>
    <property type="match status" value="1"/>
</dbReference>
<feature type="domain" description="VWFA" evidence="15">
    <location>
        <begin position="844"/>
        <end position="1013"/>
    </location>
</feature>
<keyword evidence="6" id="KW-0130">Cell adhesion</keyword>
<feature type="domain" description="VWFA" evidence="15">
    <location>
        <begin position="1977"/>
        <end position="2182"/>
    </location>
</feature>
<dbReference type="InterPro" id="IPR036465">
    <property type="entry name" value="vWFA_dom_sf"/>
</dbReference>
<sequence length="2305" mass="251572">MGTWKTFWLIISLAASLGLIKSQMIVCREASKGDVVFLVHTSINPQQARSVRKFLHTLANSFNVSKDTIRVSLAQYSDTPASEFLLSTYHRKGDVLRHIQQLQFKPGGNKMGQALQFILEHHFQEEAGSRANQGVPQMALVMSSGPAEDNIREPAEALRRAGILLYAVGVGDAAQAEFREISSIPKDKFTFFVPNFSSLPGLAQKLRQELCSTLAKAAQPTGHRSPVCPEASLADIVFLLDSSTSIGPQNFQKVKNFLHSVVLGLDISNDQVQVGLVQYSDNIHPAFQLKQSSLKSMVLEWIRNLSYSTGGTNTGSALEYIRANYLTEMSGSRAKDGVPQIVILVTDGESNDEVQDAADQLKRDGVFVYVVGINVQDVQELQKIASEPFEKFLFNTENFSILEEFSGSLLQALCSTVEREMKKSTKTYADVVFLIDTSQETSQASFQWMQNFISGIIGMLEVGKDKYRIGLAQYGDQGYTEFLFNTYKTRNEMITHIHEHLVLRGGSRRTGRALRFLHQTFFQEAAGSRIFQGVPQYAVVFTSGKSEGEVGDAAQILRKRGVNIISVGVQDSDRTELEGIGSLVFVADLQGEDRVRQLLQDVNVVIQGTQQPEVRREAADGAAGACPTAVPADLVFLVEEFSRARQSNFQQVVHFLKTTVQSLNIDPHAVRISLVFYSEEPQLVFSLDTYQNAAQILQHLDKLTFHGRRGRTKAGSALDFLRNEVFISEKGSRSNQGVQQIAVVIMESPSVDNVSTPASHLRRAGVTIYAVGIQPASESKDLEKISTYPPWKHAIRLESFLQLVIVENKLKNRLCPETVSRIYPQRSFTLERAQEDCVHVEKADIYFLIDGSGSIRPIDFIEMKAFMKAVIRMFHVGPERVRFGVVQYSDKIISQFFLSRYASMAELRTAIDDIQQGGGGTTTGEALSRMALVFEDTARTSVARYLIVITDGQSSDPVAEAAQGLRDMGVDVYAIGVRDANTTELKEIANNKMFFIYEFDSLTAIQQEVIRDICSSESCKSKKADIIFLIDGSESIAPKDFEKMKEFMERMVNQSNIGPDKIQIGLLQFSSTPREEFRLNQYSSKVDMRRAILSVKQMNDGTRTGKALNFTLPFFDSLRGGRPSVYQYLIVITDGVSQDNVAPPAKALRDRNIIIFAIGVGAAQRTQLLEIANDQDKVYHEENFESLQNLEKEILYEVCSPQGCGVDLSVGIDISTSSERAQRVLPELLPRLMQQLALLSNISCDTPGQMDPRFRYVIPGSSGQLVFDSGFEKYNDETIQKFLIHQASVNNRMDTDFLQSLGETTIHLSFAKVKVLLVLTDGLDEDPQRLRRTSEFLRSRGLSGLLLIGLEGVQKLEELQELEFGRGFVYRQPLSVHLPSLPRVLLKQLDTIVERTCCQVYAKCHGDDGPRGDPGSLGREGERGLDGLPGHPGEEGDYGQRGPRGLPGLRGEEGCPGVRGPKGARGFSGEKGSAGDEGTVGLDGEQGDPGAAGSSGEKGNRGNRGLTGLPGQAGHRGEPGLRGDPGDPGIDNFIQGPKGEKGRRGPQGSSGFHGPQGEAGSAGPQGSRERHGLPGLKGVRGYAGEPGSQGEPGYPGPQGPRGRQGPPGLFGQKGSLGAQGTPGGPGPNGSKGQAGPRGMKGELGHAGERGPPGQRGPRGQPGLHGQDGYGHPGRKGKKGEPGFPGSPGAQGEDGDPGRRGVKGAKGVQGKRGNSGFPGFAGTPGDQGPPGKMGIKGSKGLADRTPCEIVDFIRESCPCSKGISRCPAFPSEVVFALDMSNDVSQLDFERMRSILLSLLMKLDISESNCPAGARVAIVSYNTRTDYLVRFPDHQRKAALLQAARKIPLERSSGSRNLGATMRFVARHVFKRVRSGLLLRKVAVFFQAGRNYNATSVGTALLELHAADIVTAVVTFTEEHNLPDALLVDGLKGFHLFTWETERQQDVERLASCTLCYDQCRPAQECGPDAPRPQELDMDLVFLVDSSQGVSTDVYLGALRLVDSVLKDLEVAAQPGTSWQGARAALVTHTTPGFWPGTGHTPVLEYFHLTSYGHWTQMQSQVREAAGRPLQGAPALGHALEWTLEKVLLAAVLPRRAQVLFAIVASETSSWDREKLRTLSQEAKCKGVTLFVLAVGPGVGAQELTELAGVASAPLEQHLLRLEGVSEAEVAYASRFTQAFLSLLKSGMNRYPPPELTEECGGPNRGDTLLQLDAPTKRLSKRQLGTSAFGYDSEVLKSPGSFLEEEREIKMTSIAQQEAVGNYEMHKSDTEENGQETPAKERRLGTAYGPCSMAPEEGECRDYVLKW</sequence>
<feature type="region of interest" description="Disordered" evidence="13">
    <location>
        <begin position="1404"/>
        <end position="1740"/>
    </location>
</feature>
<reference evidence="16" key="2">
    <citation type="submission" date="2025-08" db="UniProtKB">
        <authorList>
            <consortium name="Ensembl"/>
        </authorList>
    </citation>
    <scope>IDENTIFICATION</scope>
</reference>
<feature type="compositionally biased region" description="Low complexity" evidence="13">
    <location>
        <begin position="1440"/>
        <end position="1449"/>
    </location>
</feature>
<dbReference type="Gene3D" id="3.40.50.410">
    <property type="entry name" value="von Willebrand factor, type A domain"/>
    <property type="match status" value="8"/>
</dbReference>
<feature type="region of interest" description="Disordered" evidence="13">
    <location>
        <begin position="2263"/>
        <end position="2289"/>
    </location>
</feature>
<evidence type="ECO:0000259" key="15">
    <source>
        <dbReference type="PROSITE" id="PS50234"/>
    </source>
</evidence>
<dbReference type="Pfam" id="PF00092">
    <property type="entry name" value="VWA"/>
    <property type="match status" value="8"/>
</dbReference>
<evidence type="ECO:0000256" key="9">
    <source>
        <dbReference type="ARBA" id="ARBA00023278"/>
    </source>
</evidence>
<organism evidence="16 17">
    <name type="scientific">Peromyscus maniculatus bairdii</name>
    <name type="common">Prairie deer mouse</name>
    <dbReference type="NCBI Taxonomy" id="230844"/>
    <lineage>
        <taxon>Eukaryota</taxon>
        <taxon>Metazoa</taxon>
        <taxon>Chordata</taxon>
        <taxon>Craniata</taxon>
        <taxon>Vertebrata</taxon>
        <taxon>Euteleostomi</taxon>
        <taxon>Mammalia</taxon>
        <taxon>Eutheria</taxon>
        <taxon>Euarchontoglires</taxon>
        <taxon>Glires</taxon>
        <taxon>Rodentia</taxon>
        <taxon>Myomorpha</taxon>
        <taxon>Muroidea</taxon>
        <taxon>Cricetidae</taxon>
        <taxon>Neotominae</taxon>
        <taxon>Peromyscus</taxon>
    </lineage>
</organism>
<protein>
    <submittedName>
        <fullName evidence="16">Collagen, type VI, alpha 4</fullName>
    </submittedName>
</protein>
<dbReference type="GO" id="GO:0005589">
    <property type="term" value="C:collagen type VI trimer"/>
    <property type="evidence" value="ECO:0007669"/>
    <property type="project" value="UniProtKB-ARBA"/>
</dbReference>
<evidence type="ECO:0000256" key="4">
    <source>
        <dbReference type="ARBA" id="ARBA00022729"/>
    </source>
</evidence>